<dbReference type="PANTHER" id="PTHR45947:SF3">
    <property type="entry name" value="SULFOQUINOVOSYL TRANSFERASE SQD2"/>
    <property type="match status" value="1"/>
</dbReference>
<sequence>MSLDTPEPCFKKLETIHHRLIKINWVISMQPQSLKIALITDNYFPQIGGVEYCVDALGRNLAALGHQVCIITRKRKNYPLEERKGSLFIKRISYTQMCRTLLGFSRQYNEFFTQFDIINAHSLGSILAVQALLLAKKIKKPHVLTSHSLYRNQDKRLIKGFALLVQHVICVSHAVIDNMKSLKKNAATYYIPNGFDMFSPNGTEKSIPLVKKPDELIITTVSRLSSKKKVADFILVAHELLKKHKNLKFFIVGDGPQNTKLQRMANQLGIAEYISFTGNISRTAVFHLIQQTDIFVLTSPHEAFGMVILEAIYHKVPTVAYANNGISDIISSGKTGFLVSSLPEMIEKITQLIDDEALRSALGDKAYPLLNKFKWEDIAKQTLSVYYSLLISSHPQGISLTEGKKL</sequence>
<dbReference type="InterPro" id="IPR028098">
    <property type="entry name" value="Glyco_trans_4-like_N"/>
</dbReference>
<protein>
    <submittedName>
        <fullName evidence="3">CapM protein, capsular polysaccharide biosynthesis</fullName>
    </submittedName>
</protein>
<dbReference type="Pfam" id="PF00534">
    <property type="entry name" value="Glycos_transf_1"/>
    <property type="match status" value="1"/>
</dbReference>
<dbReference type="AlphaFoldDB" id="A0A0W0Z3I6"/>
<dbReference type="CDD" id="cd03801">
    <property type="entry name" value="GT4_PimA-like"/>
    <property type="match status" value="1"/>
</dbReference>
<feature type="domain" description="Glycosyltransferase subfamily 4-like N-terminal" evidence="2">
    <location>
        <begin position="47"/>
        <end position="196"/>
    </location>
</feature>
<evidence type="ECO:0000313" key="3">
    <source>
        <dbReference type="EMBL" id="KTD63685.1"/>
    </source>
</evidence>
<dbReference type="Pfam" id="PF13439">
    <property type="entry name" value="Glyco_transf_4"/>
    <property type="match status" value="1"/>
</dbReference>
<dbReference type="OrthoDB" id="9802525at2"/>
<evidence type="ECO:0000259" key="1">
    <source>
        <dbReference type="Pfam" id="PF00534"/>
    </source>
</evidence>
<organism evidence="3 4">
    <name type="scientific">Legionella santicrucis</name>
    <dbReference type="NCBI Taxonomy" id="45074"/>
    <lineage>
        <taxon>Bacteria</taxon>
        <taxon>Pseudomonadati</taxon>
        <taxon>Pseudomonadota</taxon>
        <taxon>Gammaproteobacteria</taxon>
        <taxon>Legionellales</taxon>
        <taxon>Legionellaceae</taxon>
        <taxon>Legionella</taxon>
    </lineage>
</organism>
<keyword evidence="4" id="KW-1185">Reference proteome</keyword>
<dbReference type="GO" id="GO:0016757">
    <property type="term" value="F:glycosyltransferase activity"/>
    <property type="evidence" value="ECO:0007669"/>
    <property type="project" value="InterPro"/>
</dbReference>
<name>A0A0W0Z3I6_9GAMM</name>
<gene>
    <name evidence="3" type="primary">capM2_2</name>
    <name evidence="3" type="ORF">Lsan_1118</name>
</gene>
<dbReference type="STRING" id="45074.Lsan_1118"/>
<comment type="caution">
    <text evidence="3">The sequence shown here is derived from an EMBL/GenBank/DDBJ whole genome shotgun (WGS) entry which is preliminary data.</text>
</comment>
<dbReference type="Gene3D" id="3.40.50.2000">
    <property type="entry name" value="Glycogen Phosphorylase B"/>
    <property type="match status" value="2"/>
</dbReference>
<evidence type="ECO:0000259" key="2">
    <source>
        <dbReference type="Pfam" id="PF13439"/>
    </source>
</evidence>
<accession>A0A0W0Z3I6</accession>
<evidence type="ECO:0000313" key="4">
    <source>
        <dbReference type="Proteomes" id="UP000054703"/>
    </source>
</evidence>
<feature type="domain" description="Glycosyl transferase family 1" evidence="1">
    <location>
        <begin position="209"/>
        <end position="367"/>
    </location>
</feature>
<dbReference type="PATRIC" id="fig|45074.5.peg.1191"/>
<dbReference type="InterPro" id="IPR001296">
    <property type="entry name" value="Glyco_trans_1"/>
</dbReference>
<dbReference type="InterPro" id="IPR050194">
    <property type="entry name" value="Glycosyltransferase_grp1"/>
</dbReference>
<dbReference type="Proteomes" id="UP000054703">
    <property type="component" value="Unassembled WGS sequence"/>
</dbReference>
<dbReference type="RefSeq" id="WP_133134209.1">
    <property type="nucleotide sequence ID" value="NZ_CAAAIH010000003.1"/>
</dbReference>
<dbReference type="SUPFAM" id="SSF53756">
    <property type="entry name" value="UDP-Glycosyltransferase/glycogen phosphorylase"/>
    <property type="match status" value="1"/>
</dbReference>
<reference evidence="3 4" key="1">
    <citation type="submission" date="2015-11" db="EMBL/GenBank/DDBJ databases">
        <title>Genomic analysis of 38 Legionella species identifies large and diverse effector repertoires.</title>
        <authorList>
            <person name="Burstein D."/>
            <person name="Amaro F."/>
            <person name="Zusman T."/>
            <person name="Lifshitz Z."/>
            <person name="Cohen O."/>
            <person name="Gilbert J.A."/>
            <person name="Pupko T."/>
            <person name="Shuman H.A."/>
            <person name="Segal G."/>
        </authorList>
    </citation>
    <scope>NUCLEOTIDE SEQUENCE [LARGE SCALE GENOMIC DNA]</scope>
    <source>
        <strain evidence="3 4">SC-63-C7</strain>
    </source>
</reference>
<dbReference type="EMBL" id="LNYU01000024">
    <property type="protein sequence ID" value="KTD63685.1"/>
    <property type="molecule type" value="Genomic_DNA"/>
</dbReference>
<proteinExistence type="predicted"/>
<dbReference type="PANTHER" id="PTHR45947">
    <property type="entry name" value="SULFOQUINOVOSYL TRANSFERASE SQD2"/>
    <property type="match status" value="1"/>
</dbReference>